<dbReference type="CDD" id="cd15529">
    <property type="entry name" value="PHD2_PHF10"/>
    <property type="match status" value="1"/>
</dbReference>
<evidence type="ECO:0000256" key="7">
    <source>
        <dbReference type="ARBA" id="ARBA00023163"/>
    </source>
</evidence>
<dbReference type="InterPro" id="IPR001965">
    <property type="entry name" value="Znf_PHD"/>
</dbReference>
<feature type="compositionally biased region" description="Low complexity" evidence="10">
    <location>
        <begin position="1058"/>
        <end position="1070"/>
    </location>
</feature>
<evidence type="ECO:0000313" key="12">
    <source>
        <dbReference type="EMBL" id="KAG5680090.1"/>
    </source>
</evidence>
<feature type="region of interest" description="Disordered" evidence="10">
    <location>
        <begin position="1"/>
        <end position="69"/>
    </location>
</feature>
<feature type="compositionally biased region" description="Polar residues" evidence="10">
    <location>
        <begin position="241"/>
        <end position="251"/>
    </location>
</feature>
<comment type="caution">
    <text evidence="12">The sequence shown here is derived from an EMBL/GenBank/DDBJ whole genome shotgun (WGS) entry which is preliminary data.</text>
</comment>
<proteinExistence type="predicted"/>
<keyword evidence="3" id="KW-0677">Repeat</keyword>
<feature type="compositionally biased region" description="Acidic residues" evidence="10">
    <location>
        <begin position="1342"/>
        <end position="1354"/>
    </location>
</feature>
<keyword evidence="7" id="KW-0804">Transcription</keyword>
<dbReference type="Gene3D" id="3.30.40.10">
    <property type="entry name" value="Zinc/RING finger domain, C3HC4 (zinc finger)"/>
    <property type="match status" value="1"/>
</dbReference>
<keyword evidence="6" id="KW-0805">Transcription regulation</keyword>
<evidence type="ECO:0000256" key="8">
    <source>
        <dbReference type="ARBA" id="ARBA00023242"/>
    </source>
</evidence>
<evidence type="ECO:0000256" key="2">
    <source>
        <dbReference type="ARBA" id="ARBA00022723"/>
    </source>
</evidence>
<dbReference type="Proteomes" id="UP001107558">
    <property type="component" value="Chromosome 1"/>
</dbReference>
<evidence type="ECO:0000313" key="13">
    <source>
        <dbReference type="Proteomes" id="UP001107558"/>
    </source>
</evidence>
<dbReference type="GO" id="GO:0008270">
    <property type="term" value="F:zinc ion binding"/>
    <property type="evidence" value="ECO:0007669"/>
    <property type="project" value="UniProtKB-KW"/>
</dbReference>
<feature type="compositionally biased region" description="Low complexity" evidence="10">
    <location>
        <begin position="25"/>
        <end position="37"/>
    </location>
</feature>
<feature type="compositionally biased region" description="Polar residues" evidence="10">
    <location>
        <begin position="726"/>
        <end position="745"/>
    </location>
</feature>
<dbReference type="InterPro" id="IPR011011">
    <property type="entry name" value="Znf_FYVE_PHD"/>
</dbReference>
<feature type="compositionally biased region" description="Basic residues" evidence="10">
    <location>
        <begin position="982"/>
        <end position="993"/>
    </location>
</feature>
<dbReference type="EMBL" id="JADBJN010000001">
    <property type="protein sequence ID" value="KAG5680090.1"/>
    <property type="molecule type" value="Genomic_DNA"/>
</dbReference>
<evidence type="ECO:0000256" key="5">
    <source>
        <dbReference type="ARBA" id="ARBA00022833"/>
    </source>
</evidence>
<feature type="domain" description="PHD-type" evidence="11">
    <location>
        <begin position="1408"/>
        <end position="1458"/>
    </location>
</feature>
<feature type="region of interest" description="Disordered" evidence="10">
    <location>
        <begin position="977"/>
        <end position="1013"/>
    </location>
</feature>
<keyword evidence="4 9" id="KW-0863">Zinc-finger</keyword>
<accession>A0A9J6CDF5</accession>
<feature type="region of interest" description="Disordered" evidence="10">
    <location>
        <begin position="693"/>
        <end position="760"/>
    </location>
</feature>
<feature type="compositionally biased region" description="Polar residues" evidence="10">
    <location>
        <begin position="854"/>
        <end position="863"/>
    </location>
</feature>
<feature type="compositionally biased region" description="Basic and acidic residues" evidence="10">
    <location>
        <begin position="543"/>
        <end position="565"/>
    </location>
</feature>
<keyword evidence="5" id="KW-0862">Zinc</keyword>
<dbReference type="CDD" id="cd21085">
    <property type="entry name" value="WH_NTD_PHF10"/>
    <property type="match status" value="1"/>
</dbReference>
<feature type="compositionally biased region" description="Low complexity" evidence="10">
    <location>
        <begin position="805"/>
        <end position="819"/>
    </location>
</feature>
<dbReference type="Pfam" id="PF00628">
    <property type="entry name" value="PHD"/>
    <property type="match status" value="1"/>
</dbReference>
<reference evidence="12" key="1">
    <citation type="submission" date="2021-03" db="EMBL/GenBank/DDBJ databases">
        <title>Chromosome level genome of the anhydrobiotic midge Polypedilum vanderplanki.</title>
        <authorList>
            <person name="Yoshida Y."/>
            <person name="Kikawada T."/>
            <person name="Gusev O."/>
        </authorList>
    </citation>
    <scope>NUCLEOTIDE SEQUENCE</scope>
    <source>
        <strain evidence="12">NIAS01</strain>
        <tissue evidence="12">Whole body or cell culture</tissue>
    </source>
</reference>
<feature type="compositionally biased region" description="Polar residues" evidence="10">
    <location>
        <begin position="899"/>
        <end position="918"/>
    </location>
</feature>
<feature type="region of interest" description="Disordered" evidence="10">
    <location>
        <begin position="1314"/>
        <end position="1356"/>
    </location>
</feature>
<feature type="compositionally biased region" description="Low complexity" evidence="10">
    <location>
        <begin position="499"/>
        <end position="514"/>
    </location>
</feature>
<dbReference type="PANTHER" id="PTHR45888">
    <property type="entry name" value="HL01030P-RELATED"/>
    <property type="match status" value="1"/>
</dbReference>
<feature type="compositionally biased region" description="Low complexity" evidence="10">
    <location>
        <begin position="279"/>
        <end position="295"/>
    </location>
</feature>
<feature type="compositionally biased region" description="Polar residues" evidence="10">
    <location>
        <begin position="296"/>
        <end position="307"/>
    </location>
</feature>
<evidence type="ECO:0000256" key="4">
    <source>
        <dbReference type="ARBA" id="ARBA00022771"/>
    </source>
</evidence>
<organism evidence="12 13">
    <name type="scientific">Polypedilum vanderplanki</name>
    <name type="common">Sleeping chironomid midge</name>
    <dbReference type="NCBI Taxonomy" id="319348"/>
    <lineage>
        <taxon>Eukaryota</taxon>
        <taxon>Metazoa</taxon>
        <taxon>Ecdysozoa</taxon>
        <taxon>Arthropoda</taxon>
        <taxon>Hexapoda</taxon>
        <taxon>Insecta</taxon>
        <taxon>Pterygota</taxon>
        <taxon>Neoptera</taxon>
        <taxon>Endopterygota</taxon>
        <taxon>Diptera</taxon>
        <taxon>Nematocera</taxon>
        <taxon>Chironomoidea</taxon>
        <taxon>Chironomidae</taxon>
        <taxon>Chironominae</taxon>
        <taxon>Polypedilum</taxon>
        <taxon>Polypedilum</taxon>
    </lineage>
</organism>
<evidence type="ECO:0000256" key="3">
    <source>
        <dbReference type="ARBA" id="ARBA00022737"/>
    </source>
</evidence>
<dbReference type="SUPFAM" id="SSF57903">
    <property type="entry name" value="FYVE/PHD zinc finger"/>
    <property type="match status" value="2"/>
</dbReference>
<dbReference type="InterPro" id="IPR013083">
    <property type="entry name" value="Znf_RING/FYVE/PHD"/>
</dbReference>
<feature type="region of interest" description="Disordered" evidence="10">
    <location>
        <begin position="543"/>
        <end position="581"/>
    </location>
</feature>
<feature type="region of interest" description="Disordered" evidence="10">
    <location>
        <begin position="1031"/>
        <end position="1083"/>
    </location>
</feature>
<keyword evidence="8" id="KW-0539">Nucleus</keyword>
<dbReference type="SMART" id="SM00249">
    <property type="entry name" value="PHD"/>
    <property type="match status" value="2"/>
</dbReference>
<evidence type="ECO:0000256" key="6">
    <source>
        <dbReference type="ARBA" id="ARBA00023015"/>
    </source>
</evidence>
<dbReference type="OrthoDB" id="1903104at2759"/>
<sequence>MNEIDPSTNGSLSTIENQQEQQNASKSPLLSTLLTSSKHQHEIISNGQQEKSRNLHGLMMPSSAGTTTSAIVSNPQYHEEASAAATAATILKRALPPSSSNEIIIDEVTGINQLNTSNNSHKRYNNLNDILQRNNNNNKVETLATPTKSILENCLLKPATIKSQQHYRLESQFYNNKMNESEYHSSSGTSASTNAVNAVAGNASVLKFVHQSEENRKVEPLKINLNREPIRTVIKLPQTHAFDNNSSSSNSPTKITIKPPQPPLTDRNISVITSPSASISISPTLSSSSLSSESSYETLNDSQQRPSSIQVVPKLHFRTPLNHEQSELHIVPKLTITGLNSPQTSATLQTQQLNEQQTRDNSNCINNVIESPTIPKLTLKKDNNTNEGFYHLNHEGHAIPKLHIKTNHLHHHHHHNTQKDVKLTIKPIMEQTQPPVPKLTIKTTDNDTMTVVNSSSNISENEQQATIPKLTIKTNQQSTTPKLTIKPLMRPSEETLTIQSEQESQQQQQQQQEESIPKLTLKAINNSSNFEKVVPKLVVKLPKEKKQHRKEEEQLMKDEQDEKESSSCSSTPSPPPPLVSKLNIKPIKEVPKPQQQQSVNCNDNDMMKFSINRLIGGSTTATITEKEENNDEVSEINVYRPLEINTTSVLKNADSGQDSPRIILKINKTNNESITTELIPTTDNVQKSINHNKRTHSNDHVEEDEEQSKKPKLTQEDDDVIIINDSDASSEATSNQIKNHQQPAQVQEAINDDTSSKNDDASKINAAITTTTTSLAAGRSLRQSRRTIIPKEPIVTKAQLRKQKQQQQQKQEEIQQNNISPTSIPLQEQENSQSTTKEDSQLNDMMLDPLALSNDGTINSNSVDEIITPKRGRGRPKKIAQVTTVQEEEQSESRDPLEISSTNNDNNSSQETLQSDVNEISLDKKTPGIRGRGRGRGRLKRTVEVIKNGKPIQITLEGHDDDDSPSFSLYNRSLRGGFSTGKRSKVKSIRGKGSKSSPFLTPERSKDGNFMTPIINSDVKENRRKLFNTPSLFEEDTRMSIGGSETPMRSSELHSNEESQSSILSSTSNTVEGSARKKMKKMEVCEPEGRTEFTIDMIAEYDWPPHETGRNRETYMIQEQIAEYLGVKSFKRKYPDLMRRPVDMEERNFLFENGLASEKMCDLGLTAVYASEVLDIMCNDYPEKYEEYKRYQREKIFRHARLRLETAVIDRSQMQKDKAISSASDWNAKFNKDRRENRLCCMDLQNFLVQKPIPVRDYKYTPSATHQSPYPVALVPGQFSEFYEKYTPEQLACYPINTVLVDFDKLENYIKTHQSPYESSDSSDNSDSEDEGSSSSSTDSSSDSESDSSDDDYEDPKCRVCSETPYKNKFNQPEKFIKCTTCKHQAHPSCIEMPQRMYVRTLAYKWQCANCKTCCKCEKQKDNKMLYCIQCDRGFHIYCLGLRNVPEGQYHCVNCTICSECGAKSPEGHFNPALTQQQRQDLAMIAQWNHEFSVNTLTNLKEHKTSLCLPCFRKNNQKKTEN</sequence>
<evidence type="ECO:0000256" key="9">
    <source>
        <dbReference type="PROSITE-ProRule" id="PRU00146"/>
    </source>
</evidence>
<dbReference type="InterPro" id="IPR019787">
    <property type="entry name" value="Znf_PHD-finger"/>
</dbReference>
<feature type="region of interest" description="Disordered" evidence="10">
    <location>
        <begin position="494"/>
        <end position="515"/>
    </location>
</feature>
<feature type="region of interest" description="Disordered" evidence="10">
    <location>
        <begin position="237"/>
        <end position="265"/>
    </location>
</feature>
<dbReference type="PANTHER" id="PTHR45888:SF4">
    <property type="entry name" value="PHD FINGER PROTEIN 10"/>
    <property type="match status" value="1"/>
</dbReference>
<keyword evidence="13" id="KW-1185">Reference proteome</keyword>
<feature type="region of interest" description="Disordered" evidence="10">
    <location>
        <begin position="279"/>
        <end position="307"/>
    </location>
</feature>
<evidence type="ECO:0000256" key="10">
    <source>
        <dbReference type="SAM" id="MobiDB-lite"/>
    </source>
</evidence>
<feature type="compositionally biased region" description="Polar residues" evidence="10">
    <location>
        <begin position="820"/>
        <end position="835"/>
    </location>
</feature>
<protein>
    <recommendedName>
        <fullName evidence="11">PHD-type domain-containing protein</fullName>
    </recommendedName>
</protein>
<feature type="region of interest" description="Disordered" evidence="10">
    <location>
        <begin position="776"/>
        <end position="936"/>
    </location>
</feature>
<keyword evidence="2" id="KW-0479">Metal-binding</keyword>
<comment type="subcellular location">
    <subcellularLocation>
        <location evidence="1">Nucleus</location>
    </subcellularLocation>
</comment>
<evidence type="ECO:0000256" key="1">
    <source>
        <dbReference type="ARBA" id="ARBA00004123"/>
    </source>
</evidence>
<feature type="compositionally biased region" description="Polar residues" evidence="10">
    <location>
        <begin position="1"/>
        <end position="24"/>
    </location>
</feature>
<dbReference type="PROSITE" id="PS50016">
    <property type="entry name" value="ZF_PHD_2"/>
    <property type="match status" value="1"/>
</dbReference>
<gene>
    <name evidence="12" type="ORF">PVAND_009616</name>
</gene>
<evidence type="ECO:0000259" key="11">
    <source>
        <dbReference type="PROSITE" id="PS50016"/>
    </source>
</evidence>
<dbReference type="GO" id="GO:0005634">
    <property type="term" value="C:nucleus"/>
    <property type="evidence" value="ECO:0007669"/>
    <property type="project" value="UniProtKB-SubCell"/>
</dbReference>
<name>A0A9J6CDF5_POLVA</name>